<dbReference type="Proteomes" id="UP000190797">
    <property type="component" value="Chromosome"/>
</dbReference>
<feature type="transmembrane region" description="Helical" evidence="2">
    <location>
        <begin position="47"/>
        <end position="70"/>
    </location>
</feature>
<name>A0A1U9ZZ96_9ACTN</name>
<evidence type="ECO:0000313" key="4">
    <source>
        <dbReference type="Proteomes" id="UP000190797"/>
    </source>
</evidence>
<reference evidence="4" key="1">
    <citation type="journal article" date="2017" name="Med. Chem. Commun.">
        <title>Nonomuraea sp. ATCC 55076 harbours the largest actinomycete chromosome to date and the kistamicin biosynthetic gene cluster.</title>
        <authorList>
            <person name="Nazari B."/>
            <person name="Forneris C.C."/>
            <person name="Gibson M.I."/>
            <person name="Moon K."/>
            <person name="Schramma K.R."/>
            <person name="Seyedsayamdost M.R."/>
        </authorList>
    </citation>
    <scope>NUCLEOTIDE SEQUENCE [LARGE SCALE GENOMIC DNA]</scope>
    <source>
        <strain evidence="4">ATCC 55076</strain>
    </source>
</reference>
<dbReference type="KEGG" id="noa:BKM31_18915"/>
<evidence type="ECO:0000313" key="3">
    <source>
        <dbReference type="EMBL" id="AQZ63257.1"/>
    </source>
</evidence>
<feature type="transmembrane region" description="Helical" evidence="2">
    <location>
        <begin position="77"/>
        <end position="97"/>
    </location>
</feature>
<dbReference type="OrthoDB" id="9786643at2"/>
<feature type="transmembrane region" description="Helical" evidence="2">
    <location>
        <begin position="137"/>
        <end position="156"/>
    </location>
</feature>
<dbReference type="RefSeq" id="WP_080039437.1">
    <property type="nucleotide sequence ID" value="NZ_CP017717.1"/>
</dbReference>
<evidence type="ECO:0000256" key="1">
    <source>
        <dbReference type="SAM" id="MobiDB-lite"/>
    </source>
</evidence>
<keyword evidence="2" id="KW-0472">Membrane</keyword>
<dbReference type="STRING" id="1909395.BKM31_18915"/>
<accession>A0A1U9ZZ96</accession>
<feature type="region of interest" description="Disordered" evidence="1">
    <location>
        <begin position="1"/>
        <end position="38"/>
    </location>
</feature>
<keyword evidence="2" id="KW-1133">Transmembrane helix</keyword>
<keyword evidence="2" id="KW-0812">Transmembrane</keyword>
<dbReference type="EMBL" id="CP017717">
    <property type="protein sequence ID" value="AQZ63257.1"/>
    <property type="molecule type" value="Genomic_DNA"/>
</dbReference>
<protein>
    <submittedName>
        <fullName evidence="3">Uncharacterized protein</fullName>
    </submittedName>
</protein>
<gene>
    <name evidence="3" type="ORF">BKM31_18915</name>
</gene>
<proteinExistence type="predicted"/>
<dbReference type="AlphaFoldDB" id="A0A1U9ZZ96"/>
<organism evidence="3 4">
    <name type="scientific">[Actinomadura] parvosata subsp. kistnae</name>
    <dbReference type="NCBI Taxonomy" id="1909395"/>
    <lineage>
        <taxon>Bacteria</taxon>
        <taxon>Bacillati</taxon>
        <taxon>Actinomycetota</taxon>
        <taxon>Actinomycetes</taxon>
        <taxon>Streptosporangiales</taxon>
        <taxon>Streptosporangiaceae</taxon>
        <taxon>Nonomuraea</taxon>
    </lineage>
</organism>
<keyword evidence="4" id="KW-1185">Reference proteome</keyword>
<evidence type="ECO:0000256" key="2">
    <source>
        <dbReference type="SAM" id="Phobius"/>
    </source>
</evidence>
<sequence>MAIPLGTRTRAHGGGTRLPQAAATPPGPSVSPAAAGRSAAGTPLPRWAYHAGHLTTALLVTIATALVVAFRVRQQTVNAIILGTFLPLTFVSDVFVIGGELPAALRTIGDVFPLKHVSHTVLAVLDPAGRPWPWTDLAVVTAWTLAGLAALAVVNARRRAA</sequence>